<proteinExistence type="predicted"/>
<gene>
    <name evidence="11" type="ordered locus">Meso_0691</name>
</gene>
<keyword evidence="6 9" id="KW-1133">Transmembrane helix</keyword>
<evidence type="ECO:0000256" key="8">
    <source>
        <dbReference type="ARBA" id="ARBA00023186"/>
    </source>
</evidence>
<keyword evidence="3" id="KW-1003">Cell membrane</keyword>
<keyword evidence="8" id="KW-0143">Chaperone</keyword>
<evidence type="ECO:0000313" key="11">
    <source>
        <dbReference type="EMBL" id="ABG62091.1"/>
    </source>
</evidence>
<dbReference type="GO" id="GO:0004553">
    <property type="term" value="F:hydrolase activity, hydrolyzing O-glycosyl compounds"/>
    <property type="evidence" value="ECO:0007669"/>
    <property type="project" value="InterPro"/>
</dbReference>
<protein>
    <recommendedName>
        <fullName evidence="10">Ancillary SecYEG translocon subunit/Cell division coordinator CpoB TPR domain-containing protein</fullName>
    </recommendedName>
</protein>
<evidence type="ECO:0000256" key="5">
    <source>
        <dbReference type="ARBA" id="ARBA00022729"/>
    </source>
</evidence>
<dbReference type="EMBL" id="CP000390">
    <property type="protein sequence ID" value="ABG62091.1"/>
    <property type="molecule type" value="Genomic_DNA"/>
</dbReference>
<evidence type="ECO:0000256" key="3">
    <source>
        <dbReference type="ARBA" id="ARBA00022475"/>
    </source>
</evidence>
<dbReference type="AlphaFoldDB" id="Q11KI4"/>
<evidence type="ECO:0000256" key="9">
    <source>
        <dbReference type="SAM" id="Phobius"/>
    </source>
</evidence>
<dbReference type="InterPro" id="IPR026039">
    <property type="entry name" value="YfgM"/>
</dbReference>
<evidence type="ECO:0000256" key="4">
    <source>
        <dbReference type="ARBA" id="ARBA00022692"/>
    </source>
</evidence>
<dbReference type="eggNOG" id="COG4649">
    <property type="taxonomic scope" value="Bacteria"/>
</dbReference>
<dbReference type="GO" id="GO:0042597">
    <property type="term" value="C:periplasmic space"/>
    <property type="evidence" value="ECO:0007669"/>
    <property type="project" value="InterPro"/>
</dbReference>
<keyword evidence="5" id="KW-0732">Signal</keyword>
<comment type="subcellular location">
    <subcellularLocation>
        <location evidence="2">Cell membrane</location>
    </subcellularLocation>
    <subcellularLocation>
        <location evidence="1">Membrane</location>
        <topology evidence="1">Single-pass membrane protein</topology>
    </subcellularLocation>
</comment>
<evidence type="ECO:0000256" key="6">
    <source>
        <dbReference type="ARBA" id="ARBA00022989"/>
    </source>
</evidence>
<dbReference type="Pfam" id="PF09976">
    <property type="entry name" value="TPR_21"/>
    <property type="match status" value="1"/>
</dbReference>
<accession>Q11KI4</accession>
<dbReference type="GO" id="GO:0005886">
    <property type="term" value="C:plasma membrane"/>
    <property type="evidence" value="ECO:0007669"/>
    <property type="project" value="UniProtKB-SubCell"/>
</dbReference>
<keyword evidence="7 9" id="KW-0472">Membrane</keyword>
<keyword evidence="4 9" id="KW-0812">Transmembrane</keyword>
<dbReference type="HOGENOM" id="CLU_073302_1_1_5"/>
<dbReference type="KEGG" id="mes:Meso_0691"/>
<feature type="transmembrane region" description="Helical" evidence="9">
    <location>
        <begin position="26"/>
        <end position="47"/>
    </location>
</feature>
<sequence>MSDNSFIREVNEELRQDQMRVLWRRYGPIAIGLAALLVLGMAAWVAYDHWWTSRANESGDRFAQALELAEEGNSQEALQLLEELENSGAGAYPVLARLRAATTLADSDDIDGAITKFDEVANDAAVPAAIRDVARLRAALLLVDHGSYADVAARVETLSADTNPMRHIARETMALAAWKEGNRENALSLFGEIADDEQAPAGARQRAEMMMDLISGTATGEAG</sequence>
<evidence type="ECO:0000256" key="2">
    <source>
        <dbReference type="ARBA" id="ARBA00004236"/>
    </source>
</evidence>
<dbReference type="GO" id="GO:0044877">
    <property type="term" value="F:protein-containing complex binding"/>
    <property type="evidence" value="ECO:0007669"/>
    <property type="project" value="InterPro"/>
</dbReference>
<evidence type="ECO:0000256" key="1">
    <source>
        <dbReference type="ARBA" id="ARBA00004167"/>
    </source>
</evidence>
<feature type="domain" description="Ancillary SecYEG translocon subunit/Cell division coordinator CpoB TPR" evidence="10">
    <location>
        <begin position="23"/>
        <end position="156"/>
    </location>
</feature>
<name>Q11KI4_CHESB</name>
<dbReference type="PANTHER" id="PTHR38035:SF1">
    <property type="entry name" value="ANCILLARY SECYEG TRANSLOCON SUBUNIT"/>
    <property type="match status" value="1"/>
</dbReference>
<organism evidence="11">
    <name type="scientific">Chelativorans sp. (strain BNC1)</name>
    <dbReference type="NCBI Taxonomy" id="266779"/>
    <lineage>
        <taxon>Bacteria</taxon>
        <taxon>Pseudomonadati</taxon>
        <taxon>Pseudomonadota</taxon>
        <taxon>Alphaproteobacteria</taxon>
        <taxon>Hyphomicrobiales</taxon>
        <taxon>Phyllobacteriaceae</taxon>
        <taxon>Chelativorans</taxon>
    </lineage>
</organism>
<evidence type="ECO:0000256" key="7">
    <source>
        <dbReference type="ARBA" id="ARBA00023136"/>
    </source>
</evidence>
<dbReference type="OrthoDB" id="7173339at2"/>
<dbReference type="InterPro" id="IPR018704">
    <property type="entry name" value="SecYEG/CpoB_TPR"/>
</dbReference>
<dbReference type="PANTHER" id="PTHR38035">
    <property type="entry name" value="UPF0070 PROTEIN YFGM"/>
    <property type="match status" value="1"/>
</dbReference>
<dbReference type="InterPro" id="IPR008939">
    <property type="entry name" value="Lytic_TGlycosylase_superhlx_U"/>
</dbReference>
<dbReference type="STRING" id="266779.Meso_0691"/>
<reference evidence="11" key="1">
    <citation type="submission" date="2006-06" db="EMBL/GenBank/DDBJ databases">
        <title>Complete sequence of chromosome of Chelativorans sp. BNC1.</title>
        <authorList>
            <consortium name="US DOE Joint Genome Institute"/>
            <person name="Copeland A."/>
            <person name="Lucas S."/>
            <person name="Lapidus A."/>
            <person name="Barry K."/>
            <person name="Detter J.C."/>
            <person name="Glavina del Rio T."/>
            <person name="Hammon N."/>
            <person name="Israni S."/>
            <person name="Dalin E."/>
            <person name="Tice H."/>
            <person name="Pitluck S."/>
            <person name="Chertkov O."/>
            <person name="Brettin T."/>
            <person name="Bruce D."/>
            <person name="Han C."/>
            <person name="Tapia R."/>
            <person name="Gilna P."/>
            <person name="Schmutz J."/>
            <person name="Larimer F."/>
            <person name="Land M."/>
            <person name="Hauser L."/>
            <person name="Kyrpides N."/>
            <person name="Mikhailova N."/>
            <person name="Richardson P."/>
        </authorList>
    </citation>
    <scope>NUCLEOTIDE SEQUENCE</scope>
    <source>
        <strain evidence="11">BNC1</strain>
    </source>
</reference>
<evidence type="ECO:0000259" key="10">
    <source>
        <dbReference type="Pfam" id="PF09976"/>
    </source>
</evidence>
<dbReference type="SUPFAM" id="SSF48435">
    <property type="entry name" value="Bacterial muramidases"/>
    <property type="match status" value="1"/>
</dbReference>